<accession>A0A378KW70</accession>
<dbReference type="EMBL" id="UGOW01000001">
    <property type="protein sequence ID" value="STY17757.1"/>
    <property type="molecule type" value="Genomic_DNA"/>
</dbReference>
<organism evidence="3 5">
    <name type="scientific">Legionella quateirensis</name>
    <dbReference type="NCBI Taxonomy" id="45072"/>
    <lineage>
        <taxon>Bacteria</taxon>
        <taxon>Pseudomonadati</taxon>
        <taxon>Pseudomonadota</taxon>
        <taxon>Gammaproteobacteria</taxon>
        <taxon>Legionellales</taxon>
        <taxon>Legionellaceae</taxon>
        <taxon>Legionella</taxon>
    </lineage>
</organism>
<dbReference type="OrthoDB" id="5653812at2"/>
<protein>
    <submittedName>
        <fullName evidence="3">Coiled-coil-containing protein</fullName>
    </submittedName>
</protein>
<sequence length="684" mass="75285">MSKLNDKKFNEKLSELRNVISDINREGLQVSAVNAEKLLKLTTRYSALSLYFDRYELTQVQRRELREARKSYPKAERSPLKRNIRDRMQEKDVADQKVKVEIAARENKEAEARETVKSFFPSVRLAAEKVLQANTTTIEPLLESYRLLAAELRKAIDLLPKTERAEQTRTLSSIAEQVNVHKEKIDEQDRQVRSQIEQAIKKARETVSGMTVQDMVVSLIGGASKQELSSLLESTRMQAITGGTGAGTLVVADMPIKAQSELVRVLMSELAKTKTSKTGPLGQIIKAMEKDVNALMSGEKTHLSILYDNGKGNVGSVHIDIRDFIRSPQSTLNSLFFHLYKQGVSGDSGLVMSVTSPAEVGALLQLQGFEMQSVPAIENLEALTALVIQNANNPQALSRIMNRTVTENALSASLSQTLQAAKGRPGFNPQEVISFIGSMAVMLEAGKLLVTTPSKQQQRELGLTGLTNTIQGSIQYVQISSPQTAAVTTSIVPMIAPSKPDNVVVSIPPVLSEKKQPAEPKIDLSKEHAQFNTLLDDLKAIHAKLDKKFKSGNTKYEIAAKLADLTHTNIKHFGEQFFANPNKETLKTLNQMTNYFVKQLDPVLKEHRGNSFVHALVAALKGIMGVVAALTVIPALVVEATTKKGYTGTFFSTPETASAKAFKPVEEGLLQQEDEIEKKMQGPK</sequence>
<dbReference type="Proteomes" id="UP000054639">
    <property type="component" value="Unassembled WGS sequence"/>
</dbReference>
<proteinExistence type="predicted"/>
<keyword evidence="1" id="KW-0812">Transmembrane</keyword>
<dbReference type="Proteomes" id="UP000254230">
    <property type="component" value="Unassembled WGS sequence"/>
</dbReference>
<dbReference type="EMBL" id="LNYR01000012">
    <property type="protein sequence ID" value="KTD50997.1"/>
    <property type="molecule type" value="Genomic_DNA"/>
</dbReference>
<dbReference type="AlphaFoldDB" id="A0A378KW70"/>
<keyword evidence="1" id="KW-0472">Membrane</keyword>
<dbReference type="STRING" id="45072.Lqua_1224"/>
<evidence type="ECO:0000313" key="5">
    <source>
        <dbReference type="Proteomes" id="UP000254230"/>
    </source>
</evidence>
<reference evidence="3 5" key="2">
    <citation type="submission" date="2018-06" db="EMBL/GenBank/DDBJ databases">
        <authorList>
            <consortium name="Pathogen Informatics"/>
            <person name="Doyle S."/>
        </authorList>
    </citation>
    <scope>NUCLEOTIDE SEQUENCE [LARGE SCALE GENOMIC DNA]</scope>
    <source>
        <strain evidence="3 5">NCTC12376</strain>
    </source>
</reference>
<keyword evidence="4" id="KW-1185">Reference proteome</keyword>
<evidence type="ECO:0000313" key="2">
    <source>
        <dbReference type="EMBL" id="KTD50997.1"/>
    </source>
</evidence>
<reference evidence="2 4" key="1">
    <citation type="submission" date="2015-11" db="EMBL/GenBank/DDBJ databases">
        <title>Genomic analysis of 38 Legionella species identifies large and diverse effector repertoires.</title>
        <authorList>
            <person name="Burstein D."/>
            <person name="Amaro F."/>
            <person name="Zusman T."/>
            <person name="Lifshitz Z."/>
            <person name="Cohen O."/>
            <person name="Gilbert J.A."/>
            <person name="Pupko T."/>
            <person name="Shuman H.A."/>
            <person name="Segal G."/>
        </authorList>
    </citation>
    <scope>NUCLEOTIDE SEQUENCE [LARGE SCALE GENOMIC DNA]</scope>
    <source>
        <strain evidence="2 4">ATCC 49507</strain>
    </source>
</reference>
<feature type="transmembrane region" description="Helical" evidence="1">
    <location>
        <begin position="612"/>
        <end position="638"/>
    </location>
</feature>
<keyword evidence="1" id="KW-1133">Transmembrane helix</keyword>
<evidence type="ECO:0000256" key="1">
    <source>
        <dbReference type="SAM" id="Phobius"/>
    </source>
</evidence>
<dbReference type="RefSeq" id="WP_058473401.1">
    <property type="nucleotide sequence ID" value="NZ_CAAAIL010000005.1"/>
</dbReference>
<name>A0A378KW70_9GAMM</name>
<gene>
    <name evidence="2" type="ORF">Lqua_1224</name>
    <name evidence="3" type="ORF">NCTC12376_01572</name>
</gene>
<evidence type="ECO:0000313" key="4">
    <source>
        <dbReference type="Proteomes" id="UP000054639"/>
    </source>
</evidence>
<evidence type="ECO:0000313" key="3">
    <source>
        <dbReference type="EMBL" id="STY17757.1"/>
    </source>
</evidence>